<gene>
    <name evidence="1" type="ORF">SAMN04487947_0016</name>
</gene>
<dbReference type="Proteomes" id="UP000198531">
    <property type="component" value="Unassembled WGS sequence"/>
</dbReference>
<evidence type="ECO:0000313" key="2">
    <source>
        <dbReference type="Proteomes" id="UP000198531"/>
    </source>
</evidence>
<evidence type="ECO:0000313" key="1">
    <source>
        <dbReference type="EMBL" id="SFR33516.1"/>
    </source>
</evidence>
<proteinExistence type="predicted"/>
<name>A0A1I6FUF3_9EURY</name>
<sequence length="81" mass="9452">MEDHRATFEIDSKTDAHAVERLLDRLYDSVREESRTVRMNTEDSTATLAEFESVREAARRPRPGRLTVVLEQRDEPFETTD</sequence>
<organism evidence="1 2">
    <name type="scientific">Halogeometricum rufum</name>
    <dbReference type="NCBI Taxonomy" id="553469"/>
    <lineage>
        <taxon>Archaea</taxon>
        <taxon>Methanobacteriati</taxon>
        <taxon>Methanobacteriota</taxon>
        <taxon>Stenosarchaea group</taxon>
        <taxon>Halobacteria</taxon>
        <taxon>Halobacteriales</taxon>
        <taxon>Haloferacaceae</taxon>
        <taxon>Halogeometricum</taxon>
    </lineage>
</organism>
<reference evidence="2" key="1">
    <citation type="submission" date="2016-10" db="EMBL/GenBank/DDBJ databases">
        <authorList>
            <person name="Varghese N."/>
            <person name="Submissions S."/>
        </authorList>
    </citation>
    <scope>NUCLEOTIDE SEQUENCE [LARGE SCALE GENOMIC DNA]</scope>
    <source>
        <strain evidence="2">CGMCC 1.7736</strain>
    </source>
</reference>
<keyword evidence="2" id="KW-1185">Reference proteome</keyword>
<accession>A0A1I6FUF3</accession>
<dbReference type="EMBL" id="FOYT01000001">
    <property type="protein sequence ID" value="SFR33516.1"/>
    <property type="molecule type" value="Genomic_DNA"/>
</dbReference>
<dbReference type="AlphaFoldDB" id="A0A1I6FUF3"/>
<dbReference type="RefSeq" id="WP_089803717.1">
    <property type="nucleotide sequence ID" value="NZ_FOYT01000001.1"/>
</dbReference>
<dbReference type="STRING" id="553469.SAMN04487947_0016"/>
<protein>
    <submittedName>
        <fullName evidence="1">Uncharacterized protein</fullName>
    </submittedName>
</protein>
<dbReference type="OrthoDB" id="282026at2157"/>